<proteinExistence type="predicted"/>
<evidence type="ECO:0000313" key="2">
    <source>
        <dbReference type="EMBL" id="MBO0662511.1"/>
    </source>
</evidence>
<dbReference type="PROSITE" id="PS51704">
    <property type="entry name" value="GP_PDE"/>
    <property type="match status" value="1"/>
</dbReference>
<dbReference type="PANTHER" id="PTHR46211:SF1">
    <property type="entry name" value="GLYCEROPHOSPHODIESTER PHOSPHODIESTERASE, CYTOPLASMIC"/>
    <property type="match status" value="1"/>
</dbReference>
<keyword evidence="3" id="KW-1185">Reference proteome</keyword>
<dbReference type="AlphaFoldDB" id="A0A939JWP0"/>
<dbReference type="RefSeq" id="WP_207257298.1">
    <property type="nucleotide sequence ID" value="NZ_JAFMPP010000005.1"/>
</dbReference>
<dbReference type="SUPFAM" id="SSF51695">
    <property type="entry name" value="PLC-like phosphodiesterases"/>
    <property type="match status" value="1"/>
</dbReference>
<reference evidence="2" key="1">
    <citation type="submission" date="2021-03" db="EMBL/GenBank/DDBJ databases">
        <title>Whole genome sequence of Jiella sp. CQZ9-1.</title>
        <authorList>
            <person name="Tuo L."/>
        </authorList>
    </citation>
    <scope>NUCLEOTIDE SEQUENCE</scope>
    <source>
        <strain evidence="2">CQZ9-1</strain>
    </source>
</reference>
<dbReference type="PANTHER" id="PTHR46211">
    <property type="entry name" value="GLYCEROPHOSPHORYL DIESTER PHOSPHODIESTERASE"/>
    <property type="match status" value="1"/>
</dbReference>
<evidence type="ECO:0000259" key="1">
    <source>
        <dbReference type="PROSITE" id="PS51704"/>
    </source>
</evidence>
<sequence>MIDPIFIERDGHRTWFKWHRARRSAADPEFSGRRILEAMRLGASVEVDLVIHADHGCAILHDKVLERATTGRGRVIDTPAAALRQLKLRGNDGAPLDEPVMLLEDLCALLASARVHPQALLQLDFKERRAALDAATIAAVADHVAPFARNMILSGGDAEAVAALAERTPGLATGYDPTPEDLDAADSPQTHAAFAAFTAAALDKAPDAAFIYLDYRLILKADRVGFDMIAAVHAAGRRVDAWTIQAVTEETLAAVRRLLDLRVDQITTDDSDTLAARLAA</sequence>
<name>A0A939JWP0_9HYPH</name>
<dbReference type="InterPro" id="IPR017946">
    <property type="entry name" value="PLC-like_Pdiesterase_TIM-brl"/>
</dbReference>
<accession>A0A939JWP0</accession>
<feature type="domain" description="GP-PDE" evidence="1">
    <location>
        <begin position="4"/>
        <end position="278"/>
    </location>
</feature>
<comment type="caution">
    <text evidence="2">The sequence shown here is derived from an EMBL/GenBank/DDBJ whole genome shotgun (WGS) entry which is preliminary data.</text>
</comment>
<dbReference type="InterPro" id="IPR030395">
    <property type="entry name" value="GP_PDE_dom"/>
</dbReference>
<dbReference type="Proteomes" id="UP000664122">
    <property type="component" value="Unassembled WGS sequence"/>
</dbReference>
<protein>
    <submittedName>
        <fullName evidence="2">Glycerophosphodiester phosphodiesterase</fullName>
    </submittedName>
</protein>
<dbReference type="EMBL" id="JAFMPP010000005">
    <property type="protein sequence ID" value="MBO0662511.1"/>
    <property type="molecule type" value="Genomic_DNA"/>
</dbReference>
<organism evidence="2 3">
    <name type="scientific">Jiella flava</name>
    <dbReference type="NCBI Taxonomy" id="2816857"/>
    <lineage>
        <taxon>Bacteria</taxon>
        <taxon>Pseudomonadati</taxon>
        <taxon>Pseudomonadota</taxon>
        <taxon>Alphaproteobacteria</taxon>
        <taxon>Hyphomicrobiales</taxon>
        <taxon>Aurantimonadaceae</taxon>
        <taxon>Jiella</taxon>
    </lineage>
</organism>
<evidence type="ECO:0000313" key="3">
    <source>
        <dbReference type="Proteomes" id="UP000664122"/>
    </source>
</evidence>
<dbReference type="GO" id="GO:0008081">
    <property type="term" value="F:phosphoric diester hydrolase activity"/>
    <property type="evidence" value="ECO:0007669"/>
    <property type="project" value="InterPro"/>
</dbReference>
<dbReference type="GO" id="GO:0006629">
    <property type="term" value="P:lipid metabolic process"/>
    <property type="evidence" value="ECO:0007669"/>
    <property type="project" value="InterPro"/>
</dbReference>
<dbReference type="Gene3D" id="3.20.20.190">
    <property type="entry name" value="Phosphatidylinositol (PI) phosphodiesterase"/>
    <property type="match status" value="1"/>
</dbReference>
<dbReference type="Pfam" id="PF03009">
    <property type="entry name" value="GDPD"/>
    <property type="match status" value="1"/>
</dbReference>
<gene>
    <name evidence="2" type="ORF">J1C48_07985</name>
</gene>